<gene>
    <name evidence="3" type="ORF">WQ57_16165</name>
</gene>
<evidence type="ECO:0000313" key="4">
    <source>
        <dbReference type="Proteomes" id="UP000034166"/>
    </source>
</evidence>
<evidence type="ECO:0000313" key="3">
    <source>
        <dbReference type="EMBL" id="KKK37099.1"/>
    </source>
</evidence>
<feature type="region of interest" description="Disordered" evidence="1">
    <location>
        <begin position="200"/>
        <end position="224"/>
    </location>
</feature>
<feature type="compositionally biased region" description="Basic and acidic residues" evidence="1">
    <location>
        <begin position="200"/>
        <end position="213"/>
    </location>
</feature>
<feature type="transmembrane region" description="Helical" evidence="2">
    <location>
        <begin position="172"/>
        <end position="190"/>
    </location>
</feature>
<keyword evidence="2" id="KW-0812">Transmembrane</keyword>
<proteinExistence type="predicted"/>
<feature type="transmembrane region" description="Helical" evidence="2">
    <location>
        <begin position="85"/>
        <end position="105"/>
    </location>
</feature>
<feature type="compositionally biased region" description="Basic residues" evidence="1">
    <location>
        <begin position="214"/>
        <end position="224"/>
    </location>
</feature>
<organism evidence="3 4">
    <name type="scientific">Mesobacillus campisalis</name>
    <dbReference type="NCBI Taxonomy" id="1408103"/>
    <lineage>
        <taxon>Bacteria</taxon>
        <taxon>Bacillati</taxon>
        <taxon>Bacillota</taxon>
        <taxon>Bacilli</taxon>
        <taxon>Bacillales</taxon>
        <taxon>Bacillaceae</taxon>
        <taxon>Mesobacillus</taxon>
    </lineage>
</organism>
<reference evidence="3 4" key="1">
    <citation type="submission" date="2015-04" db="EMBL/GenBank/DDBJ databases">
        <title>Taxonomic description and genome sequence of Bacillus campisalis sp. nov., a novel member of the genus Bacillus isolated from solar saltern.</title>
        <authorList>
            <person name="Mathan Kumar R."/>
            <person name="Kaur G."/>
            <person name="Kumar A."/>
            <person name="Singh N.K."/>
            <person name="Kaur N."/>
            <person name="Kumar N."/>
            <person name="Mayilraj S."/>
        </authorList>
    </citation>
    <scope>NUCLEOTIDE SEQUENCE [LARGE SCALE GENOMIC DNA]</scope>
    <source>
        <strain evidence="3 4">SA2-6</strain>
    </source>
</reference>
<dbReference type="AlphaFoldDB" id="A0A0M2SR87"/>
<dbReference type="SMART" id="SM01251">
    <property type="entry name" value="KbaA"/>
    <property type="match status" value="1"/>
</dbReference>
<sequence>MTSRNLVRLFMSTLLLGGLTTGVTGFIVRWDEFAPFFRNFNLAEILAILFWLLGVGFIFSLLSQAGFFAYLTIHRFGLGIFKTVRLWNTVQVVLIAVVLFDLVYFRYAAFADKGSSLLPYLGLALLVLLPALAVAYLKSRQTNSSAFVPALFFMVVATTLEWVPILRVNEQSWIYLMIFPLIVCNAYQLLMLPKLNQKSQEERQSKKISDKRPVKASRKKPSNA</sequence>
<comment type="caution">
    <text evidence="3">The sequence shown here is derived from an EMBL/GenBank/DDBJ whole genome shotgun (WGS) entry which is preliminary data.</text>
</comment>
<feature type="transmembrane region" description="Helical" evidence="2">
    <location>
        <begin position="117"/>
        <end position="137"/>
    </location>
</feature>
<dbReference type="Pfam" id="PF14089">
    <property type="entry name" value="KbaA"/>
    <property type="match status" value="1"/>
</dbReference>
<name>A0A0M2SR87_9BACI</name>
<keyword evidence="2" id="KW-0472">Membrane</keyword>
<dbReference type="PATRIC" id="fig|1408103.3.peg.3599"/>
<dbReference type="RefSeq" id="WP_046524806.1">
    <property type="nucleotide sequence ID" value="NZ_LAYY01000018.1"/>
</dbReference>
<accession>A0A0M2SR87</accession>
<feature type="transmembrane region" description="Helical" evidence="2">
    <location>
        <begin position="146"/>
        <end position="166"/>
    </location>
</feature>
<dbReference type="PIRSF" id="PIRSF029886">
    <property type="entry name" value="KBAA"/>
    <property type="match status" value="1"/>
</dbReference>
<dbReference type="Proteomes" id="UP000034166">
    <property type="component" value="Unassembled WGS sequence"/>
</dbReference>
<dbReference type="EMBL" id="LAYY01000018">
    <property type="protein sequence ID" value="KKK37099.1"/>
    <property type="molecule type" value="Genomic_DNA"/>
</dbReference>
<feature type="transmembrane region" description="Helical" evidence="2">
    <location>
        <begin position="49"/>
        <end position="73"/>
    </location>
</feature>
<keyword evidence="2" id="KW-1133">Transmembrane helix</keyword>
<dbReference type="GO" id="GO:0045881">
    <property type="term" value="P:positive regulation of sporulation resulting in formation of a cellular spore"/>
    <property type="evidence" value="ECO:0007669"/>
    <property type="project" value="InterPro"/>
</dbReference>
<keyword evidence="4" id="KW-1185">Reference proteome</keyword>
<evidence type="ECO:0000256" key="1">
    <source>
        <dbReference type="SAM" id="MobiDB-lite"/>
    </source>
</evidence>
<evidence type="ECO:0000256" key="2">
    <source>
        <dbReference type="SAM" id="Phobius"/>
    </source>
</evidence>
<protein>
    <submittedName>
        <fullName evidence="3">KinB-signaling pathway activation protein</fullName>
    </submittedName>
</protein>
<dbReference type="OrthoDB" id="2374256at2"/>
<dbReference type="InterPro" id="IPR024164">
    <property type="entry name" value="KinB-signalling_activ"/>
</dbReference>